<dbReference type="Proteomes" id="UP000659124">
    <property type="component" value="Unassembled WGS sequence"/>
</dbReference>
<dbReference type="RefSeq" id="WP_188091259.1">
    <property type="nucleotide sequence ID" value="NZ_JACVFC010000005.1"/>
</dbReference>
<reference evidence="1 2" key="1">
    <citation type="submission" date="2020-09" db="EMBL/GenBank/DDBJ databases">
        <title>Genome sequences of type strains of Chitinophaga qingshengii and Chitinophaga varians.</title>
        <authorList>
            <person name="Kittiwongwattana C."/>
        </authorList>
    </citation>
    <scope>NUCLEOTIDE SEQUENCE [LARGE SCALE GENOMIC DNA]</scope>
    <source>
        <strain evidence="1 2">JCM 30026</strain>
    </source>
</reference>
<dbReference type="GO" id="GO:0030414">
    <property type="term" value="F:peptidase inhibitor activity"/>
    <property type="evidence" value="ECO:0007669"/>
    <property type="project" value="UniProtKB-KW"/>
</dbReference>
<evidence type="ECO:0000313" key="1">
    <source>
        <dbReference type="EMBL" id="MBC9934140.1"/>
    </source>
</evidence>
<organism evidence="1 2">
    <name type="scientific">Chitinophaga qingshengii</name>
    <dbReference type="NCBI Taxonomy" id="1569794"/>
    <lineage>
        <taxon>Bacteria</taxon>
        <taxon>Pseudomonadati</taxon>
        <taxon>Bacteroidota</taxon>
        <taxon>Chitinophagia</taxon>
        <taxon>Chitinophagales</taxon>
        <taxon>Chitinophagaceae</taxon>
        <taxon>Chitinophaga</taxon>
    </lineage>
</organism>
<protein>
    <submittedName>
        <fullName evidence="1">Spi family protease inhibitor</fullName>
    </submittedName>
</protein>
<evidence type="ECO:0000313" key="2">
    <source>
        <dbReference type="Proteomes" id="UP000659124"/>
    </source>
</evidence>
<accession>A0ABR7TVR0</accession>
<proteinExistence type="predicted"/>
<comment type="caution">
    <text evidence="1">The sequence shown here is derived from an EMBL/GenBank/DDBJ whole genome shotgun (WGS) entry which is preliminary data.</text>
</comment>
<name>A0ABR7TVR0_9BACT</name>
<sequence length="237" mass="25595">MKRINAFPYVVVFVTALLTISCQKEKGGKQDMTTPSPDGTITLTDYEIASIAYAHPKELSTQDALSILRHFEDSISRTPGTKSTSKSTFEVIGKSYINEKGSSSQVATKGSAATTVPVFNVVVKKGAQRGLAVVSGDERVPFVIAYTQEAKGTADPMLLLSQLSLVDKVKEVEKIVDSLYAPTISKLEQKFGRIPGNNVFDFVKRHIATTNERPGTKSEVIPGGSVNQYLLGPARAL</sequence>
<gene>
    <name evidence="1" type="ORF">ICL07_27385</name>
</gene>
<dbReference type="EMBL" id="JACVFC010000005">
    <property type="protein sequence ID" value="MBC9934140.1"/>
    <property type="molecule type" value="Genomic_DNA"/>
</dbReference>
<keyword evidence="1" id="KW-0646">Protease inhibitor</keyword>
<dbReference type="PROSITE" id="PS51257">
    <property type="entry name" value="PROKAR_LIPOPROTEIN"/>
    <property type="match status" value="1"/>
</dbReference>
<keyword evidence="2" id="KW-1185">Reference proteome</keyword>